<evidence type="ECO:0000313" key="1">
    <source>
        <dbReference type="EMBL" id="MBM9617651.1"/>
    </source>
</evidence>
<reference evidence="1 2" key="1">
    <citation type="journal article" date="2016" name="Arch. Microbiol.">
        <title>Streptomyces zhihengii sp. nov., isolated from rhizospheric soil of Psammosilene tunicoides.</title>
        <authorList>
            <person name="Huang M.J."/>
            <person name="Fei J.J."/>
            <person name="Salam N."/>
            <person name="Kim C.J."/>
            <person name="Hozzein W.N."/>
            <person name="Xiao M."/>
            <person name="Huang H.Q."/>
            <person name="Li W.J."/>
        </authorList>
    </citation>
    <scope>NUCLEOTIDE SEQUENCE [LARGE SCALE GENOMIC DNA]</scope>
    <source>
        <strain evidence="1 2">YIM T102</strain>
    </source>
</reference>
<dbReference type="Proteomes" id="UP000664109">
    <property type="component" value="Unassembled WGS sequence"/>
</dbReference>
<evidence type="ECO:0000313" key="2">
    <source>
        <dbReference type="Proteomes" id="UP000664109"/>
    </source>
</evidence>
<sequence>MEFDWSGLEKALIGRVTDFVRRLRAEHPGDRLLAAAVHEFYAESGGVIACTCVGAVSEESLASVATDRFTADDLRWSPADWPWQLDPGPDEDAWSARLTAEATAGGGHRWDEVHDRYLRTVAAACHAARRDLVADGVVPGDFVVVALDEAWDLVPLSVTPEQLRTHFPELVAEQRESERLDALPPQERAAELIAVLDAPTGTAPLGREEAAARLRALGPAAVPGAVERLRRSREKWLWAKLLAELGVPSADVLDALTGVLRNRRLREPDRAWAAAALARLGRTDIVTAALDRLPDTVAVRGLTAPYTSFRDIGAHGPLDYRPLERALAAHPALHDAVFAALRPGTGLCAVAPEEAETCLGALTSPWPVVRCHAVLVLEDAPLTDDGRARYAAALARLRLTDPDPAVRTAATGVTHRAGPA</sequence>
<comment type="caution">
    <text evidence="1">The sequence shown here is derived from an EMBL/GenBank/DDBJ whole genome shotgun (WGS) entry which is preliminary data.</text>
</comment>
<accession>A0ABS2UJA6</accession>
<gene>
    <name evidence="1" type="ORF">JE024_02650</name>
</gene>
<protein>
    <submittedName>
        <fullName evidence="1">DUF4303 domain-containing protein</fullName>
    </submittedName>
</protein>
<dbReference type="RefSeq" id="WP_205372007.1">
    <property type="nucleotide sequence ID" value="NZ_JAFEJA010000001.1"/>
</dbReference>
<name>A0ABS2UJA6_9ACTN</name>
<organism evidence="1 2">
    <name type="scientific">Streptomyces zhihengii</name>
    <dbReference type="NCBI Taxonomy" id="1818004"/>
    <lineage>
        <taxon>Bacteria</taxon>
        <taxon>Bacillati</taxon>
        <taxon>Actinomycetota</taxon>
        <taxon>Actinomycetes</taxon>
        <taxon>Kitasatosporales</taxon>
        <taxon>Streptomycetaceae</taxon>
        <taxon>Streptomyces</taxon>
    </lineage>
</organism>
<proteinExistence type="predicted"/>
<keyword evidence="2" id="KW-1185">Reference proteome</keyword>
<dbReference type="EMBL" id="JAFEJA010000001">
    <property type="protein sequence ID" value="MBM9617651.1"/>
    <property type="molecule type" value="Genomic_DNA"/>
</dbReference>